<feature type="active site" evidence="10">
    <location>
        <position position="262"/>
    </location>
</feature>
<dbReference type="Pfam" id="PF00589">
    <property type="entry name" value="Phage_integrase"/>
    <property type="match status" value="1"/>
</dbReference>
<dbReference type="RefSeq" id="WP_104913657.1">
    <property type="nucleotide sequence ID" value="NZ_CP026923.1"/>
</dbReference>
<feature type="active site" evidence="10">
    <location>
        <position position="186"/>
    </location>
</feature>
<dbReference type="InterPro" id="IPR044068">
    <property type="entry name" value="CB"/>
</dbReference>
<dbReference type="Proteomes" id="UP000243077">
    <property type="component" value="Chromosome"/>
</dbReference>
<evidence type="ECO:0000256" key="9">
    <source>
        <dbReference type="ARBA" id="ARBA00023306"/>
    </source>
</evidence>
<evidence type="ECO:0000256" key="5">
    <source>
        <dbReference type="ARBA" id="ARBA00022829"/>
    </source>
</evidence>
<evidence type="ECO:0000259" key="12">
    <source>
        <dbReference type="PROSITE" id="PS51900"/>
    </source>
</evidence>
<dbReference type="InterPro" id="IPR004107">
    <property type="entry name" value="Integrase_SAM-like_N"/>
</dbReference>
<evidence type="ECO:0000256" key="1">
    <source>
        <dbReference type="ARBA" id="ARBA00004496"/>
    </source>
</evidence>
<feature type="active site" description="O-(3'-phospho-DNA)-tyrosine intermediate" evidence="10">
    <location>
        <position position="294"/>
    </location>
</feature>
<dbReference type="EMBL" id="CP026923">
    <property type="protein sequence ID" value="AVG24136.1"/>
    <property type="molecule type" value="Genomic_DNA"/>
</dbReference>
<dbReference type="Pfam" id="PF02899">
    <property type="entry name" value="Phage_int_SAM_1"/>
    <property type="match status" value="1"/>
</dbReference>
<keyword evidence="5 10" id="KW-0159">Chromosome partition</keyword>
<sequence>MSTNSPNQPSPPPGPVGIEGERFLRYLSLERGRSANTLIAYRKDLESYGDFLQAQGVTELSLISREHVAEFARGLTGSPRSVQRRLSSIRSFHRYLMEVGHTQSNPAAEVKGPQQPERLPKALSVHRVTTLLEGVSGDDALSLRDRAVLEVLYGTGARVSEVVNLAVDDVTGIDGVTPEVIRVIGKGDKERIVPLGSKAREALEAYLVRSRPFLARKARRSSAALFLGARGAGLSRQSVWLILRARAEAAGITEPLSPHTLRHSCATHLIAGGADIRVVQELLGHQSVQTTQIYTRVTIDSLRDVYYSSHPRATG</sequence>
<dbReference type="InterPro" id="IPR050090">
    <property type="entry name" value="Tyrosine_recombinase_XerCD"/>
</dbReference>
<evidence type="ECO:0000256" key="2">
    <source>
        <dbReference type="ARBA" id="ARBA00010450"/>
    </source>
</evidence>
<dbReference type="InterPro" id="IPR023009">
    <property type="entry name" value="Tyrosine_recombinase_XerC/XerD"/>
</dbReference>
<dbReference type="GO" id="GO:0007059">
    <property type="term" value="P:chromosome segregation"/>
    <property type="evidence" value="ECO:0007669"/>
    <property type="project" value="UniProtKB-UniRule"/>
</dbReference>
<dbReference type="SUPFAM" id="SSF47823">
    <property type="entry name" value="lambda integrase-like, N-terminal domain"/>
    <property type="match status" value="1"/>
</dbReference>
<dbReference type="AlphaFoldDB" id="A0A2L2BR42"/>
<keyword evidence="3 10" id="KW-0963">Cytoplasm</keyword>
<protein>
    <recommendedName>
        <fullName evidence="10">Tyrosine recombinase XerC</fullName>
    </recommendedName>
</protein>
<feature type="domain" description="Core-binding (CB)" evidence="12">
    <location>
        <begin position="14"/>
        <end position="97"/>
    </location>
</feature>
<evidence type="ECO:0000256" key="4">
    <source>
        <dbReference type="ARBA" id="ARBA00022618"/>
    </source>
</evidence>
<feature type="active site" evidence="10">
    <location>
        <position position="158"/>
    </location>
</feature>
<evidence type="ECO:0000256" key="6">
    <source>
        <dbReference type="ARBA" id="ARBA00022908"/>
    </source>
</evidence>
<dbReference type="NCBIfam" id="TIGR02225">
    <property type="entry name" value="recomb_XerD"/>
    <property type="match status" value="1"/>
</dbReference>
<evidence type="ECO:0000256" key="10">
    <source>
        <dbReference type="HAMAP-Rule" id="MF_01808"/>
    </source>
</evidence>
<organism evidence="13 14">
    <name type="scientific">Pontimonas salivibrio</name>
    <dbReference type="NCBI Taxonomy" id="1159327"/>
    <lineage>
        <taxon>Bacteria</taxon>
        <taxon>Bacillati</taxon>
        <taxon>Actinomycetota</taxon>
        <taxon>Actinomycetes</taxon>
        <taxon>Micrococcales</taxon>
        <taxon>Microbacteriaceae</taxon>
        <taxon>Pontimonas</taxon>
    </lineage>
</organism>
<feature type="active site" evidence="10">
    <location>
        <position position="259"/>
    </location>
</feature>
<dbReference type="InterPro" id="IPR011932">
    <property type="entry name" value="Recomb_XerD"/>
</dbReference>
<dbReference type="SUPFAM" id="SSF56349">
    <property type="entry name" value="DNA breaking-rejoining enzymes"/>
    <property type="match status" value="1"/>
</dbReference>
<dbReference type="PROSITE" id="PS51898">
    <property type="entry name" value="TYR_RECOMBINASE"/>
    <property type="match status" value="1"/>
</dbReference>
<dbReference type="GO" id="GO:0051301">
    <property type="term" value="P:cell division"/>
    <property type="evidence" value="ECO:0007669"/>
    <property type="project" value="UniProtKB-KW"/>
</dbReference>
<dbReference type="PANTHER" id="PTHR30349">
    <property type="entry name" value="PHAGE INTEGRASE-RELATED"/>
    <property type="match status" value="1"/>
</dbReference>
<dbReference type="PANTHER" id="PTHR30349:SF81">
    <property type="entry name" value="TYROSINE RECOMBINASE XERC"/>
    <property type="match status" value="1"/>
</dbReference>
<feature type="domain" description="Tyr recombinase" evidence="11">
    <location>
        <begin position="118"/>
        <end position="307"/>
    </location>
</feature>
<evidence type="ECO:0000256" key="7">
    <source>
        <dbReference type="ARBA" id="ARBA00023125"/>
    </source>
</evidence>
<dbReference type="Gene3D" id="1.10.443.10">
    <property type="entry name" value="Intergrase catalytic core"/>
    <property type="match status" value="1"/>
</dbReference>
<evidence type="ECO:0000256" key="3">
    <source>
        <dbReference type="ARBA" id="ARBA00022490"/>
    </source>
</evidence>
<dbReference type="InterPro" id="IPR010998">
    <property type="entry name" value="Integrase_recombinase_N"/>
</dbReference>
<dbReference type="GO" id="GO:0005737">
    <property type="term" value="C:cytoplasm"/>
    <property type="evidence" value="ECO:0007669"/>
    <property type="project" value="UniProtKB-SubCell"/>
</dbReference>
<dbReference type="GO" id="GO:0003677">
    <property type="term" value="F:DNA binding"/>
    <property type="evidence" value="ECO:0007669"/>
    <property type="project" value="UniProtKB-UniRule"/>
</dbReference>
<gene>
    <name evidence="10" type="primary">xerC</name>
    <name evidence="13" type="ORF">C3B54_111177</name>
</gene>
<keyword evidence="9 10" id="KW-0131">Cell cycle</keyword>
<comment type="subcellular location">
    <subcellularLocation>
        <location evidence="1 10">Cytoplasm</location>
    </subcellularLocation>
</comment>
<keyword evidence="14" id="KW-1185">Reference proteome</keyword>
<reference evidence="13 14" key="1">
    <citation type="submission" date="2018-02" db="EMBL/GenBank/DDBJ databases">
        <title>Complete genome of the streamlined marine actinobacterium Pontimonas salivibrio CL-TW6 adapted to coastal planktonic lifestype.</title>
        <authorList>
            <person name="Cho B.C."/>
            <person name="Hardies S.C."/>
            <person name="Jang G.I."/>
            <person name="Hwang C.Y."/>
        </authorList>
    </citation>
    <scope>NUCLEOTIDE SEQUENCE [LARGE SCALE GENOMIC DNA]</scope>
    <source>
        <strain evidence="13 14">CL-TW6</strain>
    </source>
</reference>
<dbReference type="CDD" id="cd00798">
    <property type="entry name" value="INT_XerDC_C"/>
    <property type="match status" value="1"/>
</dbReference>
<keyword evidence="6 10" id="KW-0229">DNA integration</keyword>
<dbReference type="InterPro" id="IPR011010">
    <property type="entry name" value="DNA_brk_join_enz"/>
</dbReference>
<comment type="similarity">
    <text evidence="2">Belongs to the 'phage' integrase family. XerD subfamily.</text>
</comment>
<keyword evidence="4 10" id="KW-0132">Cell division</keyword>
<dbReference type="GO" id="GO:0006313">
    <property type="term" value="P:DNA transposition"/>
    <property type="evidence" value="ECO:0007669"/>
    <property type="project" value="UniProtKB-UniRule"/>
</dbReference>
<accession>A0A2L2BR42</accession>
<dbReference type="InterPro" id="IPR002104">
    <property type="entry name" value="Integrase_catalytic"/>
</dbReference>
<comment type="similarity">
    <text evidence="10">Belongs to the 'phage' integrase family. XerC subfamily.</text>
</comment>
<dbReference type="NCBIfam" id="NF001399">
    <property type="entry name" value="PRK00283.1"/>
    <property type="match status" value="1"/>
</dbReference>
<dbReference type="GO" id="GO:0009037">
    <property type="term" value="F:tyrosine-based site-specific recombinase activity"/>
    <property type="evidence" value="ECO:0007669"/>
    <property type="project" value="UniProtKB-UniRule"/>
</dbReference>
<dbReference type="Gene3D" id="1.10.150.130">
    <property type="match status" value="1"/>
</dbReference>
<dbReference type="KEGG" id="psai:C3B54_111177"/>
<evidence type="ECO:0000313" key="14">
    <source>
        <dbReference type="Proteomes" id="UP000243077"/>
    </source>
</evidence>
<comment type="function">
    <text evidence="10">Site-specific tyrosine recombinase, which acts by catalyzing the cutting and rejoining of the recombining DNA molecules. The XerC-XerD complex is essential to convert dimers of the bacterial chromosome into monomers to permit their segregation at cell division. It also contributes to the segregational stability of plasmids.</text>
</comment>
<proteinExistence type="inferred from homology"/>
<dbReference type="HAMAP" id="MF_01808">
    <property type="entry name" value="Recomb_XerC_XerD"/>
    <property type="match status" value="1"/>
</dbReference>
<dbReference type="PROSITE" id="PS51900">
    <property type="entry name" value="CB"/>
    <property type="match status" value="1"/>
</dbReference>
<feature type="active site" evidence="10">
    <location>
        <position position="285"/>
    </location>
</feature>
<name>A0A2L2BR42_9MICO</name>
<keyword evidence="8 10" id="KW-0233">DNA recombination</keyword>
<comment type="subunit">
    <text evidence="10">Forms a cyclic heterotetrameric complex composed of two molecules of XerC and two molecules of XerD.</text>
</comment>
<dbReference type="OrthoDB" id="9801717at2"/>
<evidence type="ECO:0000256" key="8">
    <source>
        <dbReference type="ARBA" id="ARBA00023172"/>
    </source>
</evidence>
<keyword evidence="7 10" id="KW-0238">DNA-binding</keyword>
<evidence type="ECO:0000313" key="13">
    <source>
        <dbReference type="EMBL" id="AVG24136.1"/>
    </source>
</evidence>
<dbReference type="InterPro" id="IPR013762">
    <property type="entry name" value="Integrase-like_cat_sf"/>
</dbReference>
<evidence type="ECO:0000259" key="11">
    <source>
        <dbReference type="PROSITE" id="PS51898"/>
    </source>
</evidence>